<evidence type="ECO:0000313" key="2">
    <source>
        <dbReference type="EMBL" id="KAB8166983.1"/>
    </source>
</evidence>
<dbReference type="RefSeq" id="WP_139667312.1">
    <property type="nucleotide sequence ID" value="NZ_VDLY02000005.1"/>
</dbReference>
<accession>A0A5N6AFZ4</accession>
<dbReference type="AlphaFoldDB" id="A0A5N6AFZ4"/>
<dbReference type="EMBL" id="VDLY02000005">
    <property type="protein sequence ID" value="KAB8166983.1"/>
    <property type="molecule type" value="Genomic_DNA"/>
</dbReference>
<dbReference type="OrthoDB" id="4323652at2"/>
<organism evidence="2 3">
    <name type="scientific">Streptomyces mimosae</name>
    <dbReference type="NCBI Taxonomy" id="2586635"/>
    <lineage>
        <taxon>Bacteria</taxon>
        <taxon>Bacillati</taxon>
        <taxon>Actinomycetota</taxon>
        <taxon>Actinomycetes</taxon>
        <taxon>Kitasatosporales</taxon>
        <taxon>Streptomycetaceae</taxon>
        <taxon>Streptomyces</taxon>
    </lineage>
</organism>
<evidence type="ECO:0000313" key="3">
    <source>
        <dbReference type="Proteomes" id="UP000314251"/>
    </source>
</evidence>
<name>A0A5N6AFZ4_9ACTN</name>
<dbReference type="InterPro" id="IPR007278">
    <property type="entry name" value="DUF397"/>
</dbReference>
<comment type="caution">
    <text evidence="2">The sequence shown here is derived from an EMBL/GenBank/DDBJ whole genome shotgun (WGS) entry which is preliminary data.</text>
</comment>
<dbReference type="Pfam" id="PF04149">
    <property type="entry name" value="DUF397"/>
    <property type="match status" value="1"/>
</dbReference>
<gene>
    <name evidence="2" type="ORF">FH607_008725</name>
</gene>
<sequence>MSKAELMDDKRWFTSSYSNGTGDCVEVAVLDGAVGLRDTKDREAGVVTVGVTQWRTFLAAAEELYRHQP</sequence>
<protein>
    <submittedName>
        <fullName evidence="2">DUF397 domain-containing protein</fullName>
    </submittedName>
</protein>
<reference evidence="2" key="1">
    <citation type="submission" date="2019-10" db="EMBL/GenBank/DDBJ databases">
        <title>Nonomuraea sp. nov., isolated from Phyllanthus amarus.</title>
        <authorList>
            <person name="Klykleung N."/>
            <person name="Tanasupawat S."/>
        </authorList>
    </citation>
    <scope>NUCLEOTIDE SEQUENCE [LARGE SCALE GENOMIC DNA]</scope>
    <source>
        <strain evidence="2">3MP-10</strain>
    </source>
</reference>
<proteinExistence type="predicted"/>
<feature type="domain" description="DUF397" evidence="1">
    <location>
        <begin position="11"/>
        <end position="61"/>
    </location>
</feature>
<evidence type="ECO:0000259" key="1">
    <source>
        <dbReference type="Pfam" id="PF04149"/>
    </source>
</evidence>
<keyword evidence="3" id="KW-1185">Reference proteome</keyword>
<dbReference type="Proteomes" id="UP000314251">
    <property type="component" value="Unassembled WGS sequence"/>
</dbReference>